<dbReference type="InterPro" id="IPR013486">
    <property type="entry name" value="SpoIID/LytB"/>
</dbReference>
<dbReference type="PANTHER" id="PTHR30032">
    <property type="entry name" value="N-ACETYLMURAMOYL-L-ALANINE AMIDASE-RELATED"/>
    <property type="match status" value="1"/>
</dbReference>
<dbReference type="InterPro" id="IPR051922">
    <property type="entry name" value="Bact_Sporulation_Assoc"/>
</dbReference>
<feature type="non-terminal residue" evidence="3">
    <location>
        <position position="1"/>
    </location>
</feature>
<dbReference type="NCBIfam" id="TIGR02669">
    <property type="entry name" value="SpoIID_LytB"/>
    <property type="match status" value="1"/>
</dbReference>
<protein>
    <recommendedName>
        <fullName evidence="2">Sporulation stage II protein D amidase enhancer LytB N-terminal domain-containing protein</fullName>
    </recommendedName>
</protein>
<evidence type="ECO:0000313" key="3">
    <source>
        <dbReference type="EMBL" id="SUZ57679.1"/>
    </source>
</evidence>
<proteinExistence type="predicted"/>
<dbReference type="AlphaFoldDB" id="A0A381NTR5"/>
<dbReference type="Pfam" id="PF08486">
    <property type="entry name" value="SpoIID"/>
    <property type="match status" value="1"/>
</dbReference>
<name>A0A381NTR5_9ZZZZ</name>
<dbReference type="EMBL" id="UINC01000572">
    <property type="protein sequence ID" value="SUZ57679.1"/>
    <property type="molecule type" value="Genomic_DNA"/>
</dbReference>
<evidence type="ECO:0000256" key="1">
    <source>
        <dbReference type="SAM" id="MobiDB-lite"/>
    </source>
</evidence>
<feature type="domain" description="Sporulation stage II protein D amidase enhancer LytB N-terminal" evidence="2">
    <location>
        <begin position="60"/>
        <end position="157"/>
    </location>
</feature>
<dbReference type="PANTHER" id="PTHR30032:SF4">
    <property type="entry name" value="AMIDASE ENHANCER"/>
    <property type="match status" value="1"/>
</dbReference>
<dbReference type="GO" id="GO:0030435">
    <property type="term" value="P:sporulation resulting in formation of a cellular spore"/>
    <property type="evidence" value="ECO:0007669"/>
    <property type="project" value="InterPro"/>
</dbReference>
<dbReference type="GO" id="GO:0030288">
    <property type="term" value="C:outer membrane-bounded periplasmic space"/>
    <property type="evidence" value="ECO:0007669"/>
    <property type="project" value="TreeGrafter"/>
</dbReference>
<gene>
    <name evidence="3" type="ORF">METZ01_LOCUS10533</name>
</gene>
<sequence length="362" mass="39162">VISQTASTNVPHSFRPLGLVVLAAVVILSIRCASRSIPAPDPASPSQDEIVTLRVEVKNGAARNVKAIPLEDYVRGTVPVEMPLTKSDDIVTNQLAQLQAILSRTYALANRRRHADEGFDLCSTTHCQVYAPIDRQPPWVHDVVLAAVTQTKGLVITDGTGPINALFHADCGGRTSSATAVWGGAAPNYLSGVRDTFCVTAAYNDWEITLSRDHLRRILNTHSQTAVGNRLGQVTVTSRDSAGRASMVLVRGETSQTMRGERFRRIISEQLGARAFRSTLFQVTASEQGFRFVGQGFGHGVGLCQTGAIIRTRNGSTVDEILAHYYPGTTLEPHTPPNSVTKASLRPIPRPHPHSPGLRPNK</sequence>
<accession>A0A381NTR5</accession>
<evidence type="ECO:0000259" key="2">
    <source>
        <dbReference type="Pfam" id="PF08486"/>
    </source>
</evidence>
<feature type="region of interest" description="Disordered" evidence="1">
    <location>
        <begin position="329"/>
        <end position="362"/>
    </location>
</feature>
<reference evidence="3" key="1">
    <citation type="submission" date="2018-05" db="EMBL/GenBank/DDBJ databases">
        <authorList>
            <person name="Lanie J.A."/>
            <person name="Ng W.-L."/>
            <person name="Kazmierczak K.M."/>
            <person name="Andrzejewski T.M."/>
            <person name="Davidsen T.M."/>
            <person name="Wayne K.J."/>
            <person name="Tettelin H."/>
            <person name="Glass J.I."/>
            <person name="Rusch D."/>
            <person name="Podicherti R."/>
            <person name="Tsui H.-C.T."/>
            <person name="Winkler M.E."/>
        </authorList>
    </citation>
    <scope>NUCLEOTIDE SEQUENCE</scope>
</reference>
<dbReference type="InterPro" id="IPR013693">
    <property type="entry name" value="SpoIID/LytB_N"/>
</dbReference>
<organism evidence="3">
    <name type="scientific">marine metagenome</name>
    <dbReference type="NCBI Taxonomy" id="408172"/>
    <lineage>
        <taxon>unclassified sequences</taxon>
        <taxon>metagenomes</taxon>
        <taxon>ecological metagenomes</taxon>
    </lineage>
</organism>